<dbReference type="PROSITE" id="PS51462">
    <property type="entry name" value="NUDIX"/>
    <property type="match status" value="1"/>
</dbReference>
<dbReference type="InterPro" id="IPR020476">
    <property type="entry name" value="Nudix_hydrolase"/>
</dbReference>
<comment type="cofactor">
    <cofactor evidence="1">
        <name>Mg(2+)</name>
        <dbReference type="ChEBI" id="CHEBI:18420"/>
    </cofactor>
</comment>
<reference evidence="4 5" key="1">
    <citation type="submission" date="2023-07" db="EMBL/GenBank/DDBJ databases">
        <title>Genomic Encyclopedia of Type Strains, Phase IV (KMG-IV): sequencing the most valuable type-strain genomes for metagenomic binning, comparative biology and taxonomic classification.</title>
        <authorList>
            <person name="Goeker M."/>
        </authorList>
    </citation>
    <scope>NUCLEOTIDE SEQUENCE [LARGE SCALE GENOMIC DNA]</scope>
    <source>
        <strain evidence="4 5">DSM 18695</strain>
    </source>
</reference>
<keyword evidence="2" id="KW-0378">Hydrolase</keyword>
<dbReference type="Pfam" id="PF00293">
    <property type="entry name" value="NUDIX"/>
    <property type="match status" value="1"/>
</dbReference>
<evidence type="ECO:0000259" key="3">
    <source>
        <dbReference type="PROSITE" id="PS51462"/>
    </source>
</evidence>
<sequence>MLWRRRVEPILRPLIFAWFKLSRGLTLGVRGIVRDAEGRVLLIEHTYTHGWFLPGGGVERGESAEESLARELVEEAGVRLTGRARLVSIHSNDTYHRGDHVLVYLVEGWEPCPPTQKGEIHQIGWFALDALPETLKPGHRRRLAEVFGEADADVLW</sequence>
<feature type="domain" description="Nudix hydrolase" evidence="3">
    <location>
        <begin position="24"/>
        <end position="149"/>
    </location>
</feature>
<accession>A0ABU0IVL2</accession>
<proteinExistence type="predicted"/>
<dbReference type="InterPro" id="IPR015797">
    <property type="entry name" value="NUDIX_hydrolase-like_dom_sf"/>
</dbReference>
<evidence type="ECO:0000256" key="2">
    <source>
        <dbReference type="ARBA" id="ARBA00022801"/>
    </source>
</evidence>
<dbReference type="Gene3D" id="3.90.79.10">
    <property type="entry name" value="Nucleoside Triphosphate Pyrophosphohydrolase"/>
    <property type="match status" value="1"/>
</dbReference>
<dbReference type="PRINTS" id="PR00502">
    <property type="entry name" value="NUDIXFAMILY"/>
</dbReference>
<comment type="caution">
    <text evidence="4">The sequence shown here is derived from an EMBL/GenBank/DDBJ whole genome shotgun (WGS) entry which is preliminary data.</text>
</comment>
<evidence type="ECO:0000313" key="5">
    <source>
        <dbReference type="Proteomes" id="UP001228905"/>
    </source>
</evidence>
<keyword evidence="5" id="KW-1185">Reference proteome</keyword>
<protein>
    <submittedName>
        <fullName evidence="4">8-oxo-dGTP pyrophosphatase MutT (NUDIX family)</fullName>
    </submittedName>
</protein>
<name>A0ABU0IVL2_9CAUL</name>
<dbReference type="PANTHER" id="PTHR43046:SF14">
    <property type="entry name" value="MUTT_NUDIX FAMILY PROTEIN"/>
    <property type="match status" value="1"/>
</dbReference>
<dbReference type="PANTHER" id="PTHR43046">
    <property type="entry name" value="GDP-MANNOSE MANNOSYL HYDROLASE"/>
    <property type="match status" value="1"/>
</dbReference>
<dbReference type="Proteomes" id="UP001228905">
    <property type="component" value="Unassembled WGS sequence"/>
</dbReference>
<organism evidence="4 5">
    <name type="scientific">Caulobacter ginsengisoli</name>
    <dbReference type="NCBI Taxonomy" id="400775"/>
    <lineage>
        <taxon>Bacteria</taxon>
        <taxon>Pseudomonadati</taxon>
        <taxon>Pseudomonadota</taxon>
        <taxon>Alphaproteobacteria</taxon>
        <taxon>Caulobacterales</taxon>
        <taxon>Caulobacteraceae</taxon>
        <taxon>Caulobacter</taxon>
    </lineage>
</organism>
<dbReference type="RefSeq" id="WP_307351882.1">
    <property type="nucleotide sequence ID" value="NZ_JAUSVS010000009.1"/>
</dbReference>
<evidence type="ECO:0000313" key="4">
    <source>
        <dbReference type="EMBL" id="MDQ0466062.1"/>
    </source>
</evidence>
<evidence type="ECO:0000256" key="1">
    <source>
        <dbReference type="ARBA" id="ARBA00001946"/>
    </source>
</evidence>
<gene>
    <name evidence="4" type="ORF">QO010_003855</name>
</gene>
<dbReference type="InterPro" id="IPR000086">
    <property type="entry name" value="NUDIX_hydrolase_dom"/>
</dbReference>
<dbReference type="EMBL" id="JAUSVS010000009">
    <property type="protein sequence ID" value="MDQ0466062.1"/>
    <property type="molecule type" value="Genomic_DNA"/>
</dbReference>
<dbReference type="SUPFAM" id="SSF55811">
    <property type="entry name" value="Nudix"/>
    <property type="match status" value="1"/>
</dbReference>